<evidence type="ECO:0000313" key="3">
    <source>
        <dbReference type="Proteomes" id="UP000235392"/>
    </source>
</evidence>
<feature type="transmembrane region" description="Helical" evidence="1">
    <location>
        <begin position="34"/>
        <end position="51"/>
    </location>
</feature>
<accession>A0A2N5RWG8</accession>
<name>A0A2N5RWG8_9BASI</name>
<dbReference type="EMBL" id="PGCI01001361">
    <property type="protein sequence ID" value="PLW05313.1"/>
    <property type="molecule type" value="Genomic_DNA"/>
</dbReference>
<gene>
    <name evidence="2" type="ORF">PCASD_24543</name>
</gene>
<reference evidence="2 3" key="1">
    <citation type="submission" date="2017-11" db="EMBL/GenBank/DDBJ databases">
        <title>De novo assembly and phasing of dikaryotic genomes from two isolates of Puccinia coronata f. sp. avenae, the causal agent of oat crown rust.</title>
        <authorList>
            <person name="Miller M.E."/>
            <person name="Zhang Y."/>
            <person name="Omidvar V."/>
            <person name="Sperschneider J."/>
            <person name="Schwessinger B."/>
            <person name="Raley C."/>
            <person name="Palmer J.M."/>
            <person name="Garnica D."/>
            <person name="Upadhyaya N."/>
            <person name="Rathjen J."/>
            <person name="Taylor J.M."/>
            <person name="Park R.F."/>
            <person name="Dodds P.N."/>
            <person name="Hirsch C.D."/>
            <person name="Kianian S.F."/>
            <person name="Figueroa M."/>
        </authorList>
    </citation>
    <scope>NUCLEOTIDE SEQUENCE [LARGE SCALE GENOMIC DNA]</scope>
    <source>
        <strain evidence="2">12SD80</strain>
    </source>
</reference>
<dbReference type="AlphaFoldDB" id="A0A2N5RWG8"/>
<dbReference type="Proteomes" id="UP000235392">
    <property type="component" value="Unassembled WGS sequence"/>
</dbReference>
<protein>
    <submittedName>
        <fullName evidence="2">Uncharacterized protein</fullName>
    </submittedName>
</protein>
<sequence>MDECDHPNQPAVATVTVVVAQAAPSVLDRMDRRTQWMGLFMMSLCLSAWLVS</sequence>
<organism evidence="2 3">
    <name type="scientific">Puccinia coronata f. sp. avenae</name>
    <dbReference type="NCBI Taxonomy" id="200324"/>
    <lineage>
        <taxon>Eukaryota</taxon>
        <taxon>Fungi</taxon>
        <taxon>Dikarya</taxon>
        <taxon>Basidiomycota</taxon>
        <taxon>Pucciniomycotina</taxon>
        <taxon>Pucciniomycetes</taxon>
        <taxon>Pucciniales</taxon>
        <taxon>Pucciniaceae</taxon>
        <taxon>Puccinia</taxon>
    </lineage>
</organism>
<evidence type="ECO:0000313" key="2">
    <source>
        <dbReference type="EMBL" id="PLW05313.1"/>
    </source>
</evidence>
<keyword evidence="1" id="KW-1133">Transmembrane helix</keyword>
<comment type="caution">
    <text evidence="2">The sequence shown here is derived from an EMBL/GenBank/DDBJ whole genome shotgun (WGS) entry which is preliminary data.</text>
</comment>
<keyword evidence="1" id="KW-0812">Transmembrane</keyword>
<proteinExistence type="predicted"/>
<evidence type="ECO:0000256" key="1">
    <source>
        <dbReference type="SAM" id="Phobius"/>
    </source>
</evidence>
<keyword evidence="1" id="KW-0472">Membrane</keyword>